<feature type="binding site" evidence="10">
    <location>
        <position position="294"/>
    </location>
    <ligand>
        <name>ATP</name>
        <dbReference type="ChEBI" id="CHEBI:30616"/>
    </ligand>
</feature>
<dbReference type="GO" id="GO:0005829">
    <property type="term" value="C:cytosol"/>
    <property type="evidence" value="ECO:0007669"/>
    <property type="project" value="TreeGrafter"/>
</dbReference>
<dbReference type="Gene3D" id="3.60.20.10">
    <property type="entry name" value="Glutamine Phosphoribosylpyrophosphate, subunit 1, domain 1"/>
    <property type="match status" value="1"/>
</dbReference>
<feature type="binding site" evidence="10">
    <location>
        <begin position="377"/>
        <end position="378"/>
    </location>
    <ligand>
        <name>ATP</name>
        <dbReference type="ChEBI" id="CHEBI:30616"/>
    </ligand>
</feature>
<keyword evidence="4 10" id="KW-0547">Nucleotide-binding</keyword>
<dbReference type="Gene3D" id="3.40.50.620">
    <property type="entry name" value="HUPs"/>
    <property type="match status" value="1"/>
</dbReference>
<comment type="catalytic activity">
    <reaction evidence="8">
        <text>L-aspartate + L-glutamine + ATP + H2O = L-asparagine + L-glutamate + AMP + diphosphate + H(+)</text>
        <dbReference type="Rhea" id="RHEA:12228"/>
        <dbReference type="ChEBI" id="CHEBI:15377"/>
        <dbReference type="ChEBI" id="CHEBI:15378"/>
        <dbReference type="ChEBI" id="CHEBI:29985"/>
        <dbReference type="ChEBI" id="CHEBI:29991"/>
        <dbReference type="ChEBI" id="CHEBI:30616"/>
        <dbReference type="ChEBI" id="CHEBI:33019"/>
        <dbReference type="ChEBI" id="CHEBI:58048"/>
        <dbReference type="ChEBI" id="CHEBI:58359"/>
        <dbReference type="ChEBI" id="CHEBI:456215"/>
        <dbReference type="EC" id="6.3.5.4"/>
    </reaction>
</comment>
<comment type="pathway">
    <text evidence="1">Amino-acid biosynthesis; L-asparagine biosynthesis; L-asparagine from L-aspartate (L-Gln route): step 1/1.</text>
</comment>
<dbReference type="InterPro" id="IPR001962">
    <property type="entry name" value="Asn_synthase"/>
</dbReference>
<dbReference type="SUPFAM" id="SSF56235">
    <property type="entry name" value="N-terminal nucleophile aminohydrolases (Ntn hydrolases)"/>
    <property type="match status" value="1"/>
</dbReference>
<evidence type="ECO:0000256" key="3">
    <source>
        <dbReference type="ARBA" id="ARBA00012737"/>
    </source>
</evidence>
<dbReference type="InterPro" id="IPR017932">
    <property type="entry name" value="GATase_2_dom"/>
</dbReference>
<dbReference type="PIRSF" id="PIRSF001589">
    <property type="entry name" value="Asn_synthetase_glu-h"/>
    <property type="match status" value="1"/>
</dbReference>
<evidence type="ECO:0000256" key="10">
    <source>
        <dbReference type="PIRSR" id="PIRSR001589-2"/>
    </source>
</evidence>
<evidence type="ECO:0000313" key="13">
    <source>
        <dbReference type="EMBL" id="PSJ93171.1"/>
    </source>
</evidence>
<dbReference type="EMBL" id="PXZM01000030">
    <property type="protein sequence ID" value="PSJ93171.1"/>
    <property type="molecule type" value="Genomic_DNA"/>
</dbReference>
<keyword evidence="5 10" id="KW-0067">ATP-binding</keyword>
<evidence type="ECO:0000256" key="4">
    <source>
        <dbReference type="ARBA" id="ARBA00022741"/>
    </source>
</evidence>
<dbReference type="InterPro" id="IPR014729">
    <property type="entry name" value="Rossmann-like_a/b/a_fold"/>
</dbReference>
<feature type="binding site" evidence="10">
    <location>
        <position position="102"/>
    </location>
    <ligand>
        <name>L-glutamine</name>
        <dbReference type="ChEBI" id="CHEBI:58359"/>
    </ligand>
</feature>
<dbReference type="PANTHER" id="PTHR43284:SF1">
    <property type="entry name" value="ASPARAGINE SYNTHETASE"/>
    <property type="match status" value="1"/>
</dbReference>
<keyword evidence="7 9" id="KW-0315">Glutamine amidotransferase</keyword>
<reference evidence="13 14" key="1">
    <citation type="submission" date="2018-03" db="EMBL/GenBank/DDBJ databases">
        <title>Brevisbacillus phylogenomics.</title>
        <authorList>
            <person name="Dunlap C."/>
        </authorList>
    </citation>
    <scope>NUCLEOTIDE SEQUENCE [LARGE SCALE GENOMIC DNA]</scope>
    <source>
        <strain evidence="13 14">NRRL NRS-1210</strain>
    </source>
</reference>
<dbReference type="PANTHER" id="PTHR43284">
    <property type="entry name" value="ASPARAGINE SYNTHETASE (GLUTAMINE-HYDROLYZING)"/>
    <property type="match status" value="1"/>
</dbReference>
<evidence type="ECO:0000256" key="9">
    <source>
        <dbReference type="PIRSR" id="PIRSR001589-1"/>
    </source>
</evidence>
<comment type="caution">
    <text evidence="13">The sequence shown here is derived from an EMBL/GenBank/DDBJ whole genome shotgun (WGS) entry which is preliminary data.</text>
</comment>
<dbReference type="NCBIfam" id="TIGR01536">
    <property type="entry name" value="asn_synth_AEB"/>
    <property type="match status" value="1"/>
</dbReference>
<evidence type="ECO:0000313" key="14">
    <source>
        <dbReference type="Proteomes" id="UP000240419"/>
    </source>
</evidence>
<dbReference type="GO" id="GO:0004066">
    <property type="term" value="F:asparagine synthase (glutamine-hydrolyzing) activity"/>
    <property type="evidence" value="ECO:0007669"/>
    <property type="project" value="UniProtKB-EC"/>
</dbReference>
<dbReference type="OrthoDB" id="9763290at2"/>
<dbReference type="Proteomes" id="UP000240419">
    <property type="component" value="Unassembled WGS sequence"/>
</dbReference>
<evidence type="ECO:0000259" key="12">
    <source>
        <dbReference type="PROSITE" id="PS51278"/>
    </source>
</evidence>
<evidence type="ECO:0000256" key="1">
    <source>
        <dbReference type="ARBA" id="ARBA00005187"/>
    </source>
</evidence>
<proteinExistence type="inferred from homology"/>
<dbReference type="InterPro" id="IPR006426">
    <property type="entry name" value="Asn_synth_AEB"/>
</dbReference>
<dbReference type="RefSeq" id="WP_106840227.1">
    <property type="nucleotide sequence ID" value="NZ_JBCNIW010000039.1"/>
</dbReference>
<dbReference type="GO" id="GO:0005524">
    <property type="term" value="F:ATP binding"/>
    <property type="evidence" value="ECO:0007669"/>
    <property type="project" value="UniProtKB-KW"/>
</dbReference>
<keyword evidence="6 9" id="KW-0061">Asparagine biosynthesis</keyword>
<evidence type="ECO:0000256" key="2">
    <source>
        <dbReference type="ARBA" id="ARBA00005752"/>
    </source>
</evidence>
<name>A0A2P7V1W1_9BACL</name>
<keyword evidence="14" id="KW-1185">Reference proteome</keyword>
<evidence type="ECO:0000256" key="6">
    <source>
        <dbReference type="ARBA" id="ARBA00022888"/>
    </source>
</evidence>
<dbReference type="InterPro" id="IPR029055">
    <property type="entry name" value="Ntn_hydrolases_N"/>
</dbReference>
<dbReference type="InterPro" id="IPR051786">
    <property type="entry name" value="ASN_synthetase/amidase"/>
</dbReference>
<evidence type="ECO:0000256" key="5">
    <source>
        <dbReference type="ARBA" id="ARBA00022840"/>
    </source>
</evidence>
<dbReference type="Pfam" id="PF13537">
    <property type="entry name" value="GATase_7"/>
    <property type="match status" value="1"/>
</dbReference>
<dbReference type="CDD" id="cd00712">
    <property type="entry name" value="AsnB"/>
    <property type="match status" value="1"/>
</dbReference>
<dbReference type="CDD" id="cd01991">
    <property type="entry name" value="Asn_synthase_B_C"/>
    <property type="match status" value="1"/>
</dbReference>
<dbReference type="AlphaFoldDB" id="A0A2P7V1W1"/>
<organism evidence="13 14">
    <name type="scientific">Brevibacillus fortis</name>
    <dbReference type="NCBI Taxonomy" id="2126352"/>
    <lineage>
        <taxon>Bacteria</taxon>
        <taxon>Bacillati</taxon>
        <taxon>Bacillota</taxon>
        <taxon>Bacilli</taxon>
        <taxon>Bacillales</taxon>
        <taxon>Paenibacillaceae</taxon>
        <taxon>Brevibacillus</taxon>
    </lineage>
</organism>
<accession>A0A2P7V1W1</accession>
<dbReference type="GO" id="GO:0006529">
    <property type="term" value="P:asparagine biosynthetic process"/>
    <property type="evidence" value="ECO:0007669"/>
    <property type="project" value="UniProtKB-KW"/>
</dbReference>
<protein>
    <recommendedName>
        <fullName evidence="3">asparagine synthase (glutamine-hydrolyzing)</fullName>
        <ecNumber evidence="3">6.3.5.4</ecNumber>
    </recommendedName>
</protein>
<sequence length="615" mass="70371">MCGIVGWIDWEKDLSGERDVLQKMTQCLKDRGPDAEGFWLTPRAALGHRRLVVVDPAGGQQPMSALKNEHACTMIYNGELYNTEDLRAELLACGHTFQSHSDTEVLLHTYLEWGPDCLSKLNGIFAFAIWDEREQRLFVGRDRMGVKPLFYAQRGRSFLLASELKALLAHPEVKPELSREGLAEVFGISPARTPGHGVFHNVHEVRPGSYMLVTRDSVKQIRYWQLESRPHTDDLKTTAERVRELVTDSIERQLVADVPVSTLLSGGLDSSIITAVAADHFQKTGRGTLHSYSIDYVDNRKHFKASAFQPNEDEPYVQLVTKFLGTQHHTIEFDTDDLIESLKIATLARDLPGMADVDASLYLFCREIKKETTVVLSGECADEVFGGYPWFHREDLLNAGTFPWSRATKERASWLSPDLRDWVKPEEYVAMRYEESLDEVPHLPGEDPIEARRREMFYLNMTWFMNTLLDRKDRMSMAASLEARVPFCDHRIVEYVWNIPWDMKTHGNREKGILRKAMEGILPDEVLYRKKSPYPKTHNPAYTKAVRSWLLDIIDDSSSPLLQLVDVPTIRKIAESDAQASSIPFFGQLMSTPQLFAYLGQLDYWLREYRVSIRA</sequence>
<dbReference type="InterPro" id="IPR033738">
    <property type="entry name" value="AsnB_N"/>
</dbReference>
<dbReference type="SUPFAM" id="SSF52402">
    <property type="entry name" value="Adenine nucleotide alpha hydrolases-like"/>
    <property type="match status" value="1"/>
</dbReference>
<evidence type="ECO:0000256" key="8">
    <source>
        <dbReference type="ARBA" id="ARBA00048741"/>
    </source>
</evidence>
<evidence type="ECO:0000256" key="7">
    <source>
        <dbReference type="ARBA" id="ARBA00022962"/>
    </source>
</evidence>
<comment type="similarity">
    <text evidence="2">Belongs to the asparagine synthetase family.</text>
</comment>
<evidence type="ECO:0000256" key="11">
    <source>
        <dbReference type="PIRSR" id="PIRSR001589-3"/>
    </source>
</evidence>
<dbReference type="PROSITE" id="PS51278">
    <property type="entry name" value="GATASE_TYPE_2"/>
    <property type="match status" value="1"/>
</dbReference>
<keyword evidence="9" id="KW-0028">Amino-acid biosynthesis</keyword>
<feature type="site" description="Important for beta-aspartyl-AMP intermediate formation" evidence="11">
    <location>
        <position position="379"/>
    </location>
</feature>
<dbReference type="EC" id="6.3.5.4" evidence="3"/>
<feature type="domain" description="Glutamine amidotransferase type-2" evidence="12">
    <location>
        <begin position="2"/>
        <end position="216"/>
    </location>
</feature>
<gene>
    <name evidence="13" type="primary">asnB</name>
    <name evidence="13" type="ORF">C7R93_18630</name>
</gene>
<feature type="active site" description="For GATase activity" evidence="9">
    <location>
        <position position="2"/>
    </location>
</feature>
<dbReference type="Pfam" id="PF00733">
    <property type="entry name" value="Asn_synthase"/>
    <property type="match status" value="1"/>
</dbReference>
<feature type="binding site" evidence="10">
    <location>
        <position position="263"/>
    </location>
    <ligand>
        <name>ATP</name>
        <dbReference type="ChEBI" id="CHEBI:30616"/>
    </ligand>
</feature>